<dbReference type="RefSeq" id="WP_133286772.1">
    <property type="nucleotide sequence ID" value="NZ_SMSJ01000001.1"/>
</dbReference>
<dbReference type="EMBL" id="SMSJ01000001">
    <property type="protein sequence ID" value="TDH64616.1"/>
    <property type="molecule type" value="Genomic_DNA"/>
</dbReference>
<feature type="signal peptide" evidence="1">
    <location>
        <begin position="1"/>
        <end position="22"/>
    </location>
</feature>
<dbReference type="Proteomes" id="UP000295096">
    <property type="component" value="Unassembled WGS sequence"/>
</dbReference>
<dbReference type="AlphaFoldDB" id="A0A4R5QMZ0"/>
<organism evidence="2 3">
    <name type="scientific">Dankookia rubra</name>
    <dbReference type="NCBI Taxonomy" id="1442381"/>
    <lineage>
        <taxon>Bacteria</taxon>
        <taxon>Pseudomonadati</taxon>
        <taxon>Pseudomonadota</taxon>
        <taxon>Alphaproteobacteria</taxon>
        <taxon>Acetobacterales</taxon>
        <taxon>Roseomonadaceae</taxon>
        <taxon>Dankookia</taxon>
    </lineage>
</organism>
<proteinExistence type="predicted"/>
<name>A0A4R5QMZ0_9PROT</name>
<keyword evidence="3" id="KW-1185">Reference proteome</keyword>
<reference evidence="2 3" key="1">
    <citation type="journal article" date="2016" name="J. Microbiol.">
        <title>Dankookia rubra gen. nov., sp. nov., an alphaproteobacterium isolated from sediment of a shallow stream.</title>
        <authorList>
            <person name="Kim W.H."/>
            <person name="Kim D.H."/>
            <person name="Kang K."/>
            <person name="Ahn T.Y."/>
        </authorList>
    </citation>
    <scope>NUCLEOTIDE SEQUENCE [LARGE SCALE GENOMIC DNA]</scope>
    <source>
        <strain evidence="2 3">JCM30602</strain>
    </source>
</reference>
<sequence length="217" mass="23653">MNQILSASPIAASATMPAAAVAALAEDMKQWMFGAGRSEPMRTKPKFDGQPERNYNLKGMKTGKFLQHEEQRFGINLGWTDDASAQTAAKVSRWFLARQAGDDMPLRYAEMVALANGGDPSFVRYEERTVGVNLGWSKTPVFEWKVLGGTPGTPVQTGQRVALFNVKANECLIYFDRNAGGDIGWPTSKRWEDQLEALAVKVGKEAAKKAVLAALGA</sequence>
<evidence type="ECO:0000313" key="2">
    <source>
        <dbReference type="EMBL" id="TDH64616.1"/>
    </source>
</evidence>
<feature type="chain" id="PRO_5020449723" evidence="1">
    <location>
        <begin position="23"/>
        <end position="217"/>
    </location>
</feature>
<evidence type="ECO:0000313" key="3">
    <source>
        <dbReference type="Proteomes" id="UP000295096"/>
    </source>
</evidence>
<evidence type="ECO:0000256" key="1">
    <source>
        <dbReference type="SAM" id="SignalP"/>
    </source>
</evidence>
<dbReference type="OrthoDB" id="9255642at2"/>
<gene>
    <name evidence="2" type="ORF">E2C06_01340</name>
</gene>
<comment type="caution">
    <text evidence="2">The sequence shown here is derived from an EMBL/GenBank/DDBJ whole genome shotgun (WGS) entry which is preliminary data.</text>
</comment>
<protein>
    <submittedName>
        <fullName evidence="2">Uncharacterized protein</fullName>
    </submittedName>
</protein>
<keyword evidence="1" id="KW-0732">Signal</keyword>
<accession>A0A4R5QMZ0</accession>